<dbReference type="GO" id="GO:0004803">
    <property type="term" value="F:transposase activity"/>
    <property type="evidence" value="ECO:0007669"/>
    <property type="project" value="InterPro"/>
</dbReference>
<sequence length="395" mass="46185">MEATLQSIFRSEFESYRKMHGLSLDQIKAAQAIMACQSDELGHEEWLCRDDDYVLRQPHSCRHRSCPCCNGSYSQEWLDKIKAKLLPCDHYHVVFTLPHELNPIWHYNRRWCADKLFQATAETLKELLKDERYLGGEVGFLSTLHTWGRTQIFHPHMHVLVSGVGKQGDEVLRVENDFLIPVGVLKAKFRGKWLSWLNRAYSEGEIILPEGWSELDWRRILRQVSRKKWNIRIQGAYRHGDGVAIYLSRYVRGGPIKNRQILSVDDQKVRFRYKDHRDSKVKTMSLPTEHFITRVLWHVAVGGQHQVRHYGLYASGGREKRDRLRSLLGLDLEKVFEKRKKEAPICPKCGHVLMHVMSTRRELSYIRSRDVQQVVATDRDRPVLPMGWHSIDASP</sequence>
<organism evidence="3 4">
    <name type="scientific">Candidatus Thiodiazotropha lotti</name>
    <dbReference type="NCBI Taxonomy" id="2792787"/>
    <lineage>
        <taxon>Bacteria</taxon>
        <taxon>Pseudomonadati</taxon>
        <taxon>Pseudomonadota</taxon>
        <taxon>Gammaproteobacteria</taxon>
        <taxon>Chromatiales</taxon>
        <taxon>Sedimenticolaceae</taxon>
        <taxon>Candidatus Thiodiazotropha</taxon>
    </lineage>
</organism>
<dbReference type="Pfam" id="PF14319">
    <property type="entry name" value="Zn_Tnp_IS91"/>
    <property type="match status" value="1"/>
</dbReference>
<dbReference type="Proteomes" id="UP000886687">
    <property type="component" value="Unassembled WGS sequence"/>
</dbReference>
<evidence type="ECO:0000313" key="3">
    <source>
        <dbReference type="EMBL" id="MCG7941057.1"/>
    </source>
</evidence>
<dbReference type="AlphaFoldDB" id="A0A9E4N115"/>
<dbReference type="PANTHER" id="PTHR37023">
    <property type="entry name" value="TRANSPOSASE"/>
    <property type="match status" value="1"/>
</dbReference>
<protein>
    <submittedName>
        <fullName evidence="3">Transposase</fullName>
    </submittedName>
</protein>
<dbReference type="InterPro" id="IPR026889">
    <property type="entry name" value="Zn_Tnp"/>
</dbReference>
<feature type="domain" description="Transposase IS801/IS1294" evidence="1">
    <location>
        <begin position="139"/>
        <end position="315"/>
    </location>
</feature>
<comment type="caution">
    <text evidence="3">The sequence shown here is derived from an EMBL/GenBank/DDBJ whole genome shotgun (WGS) entry which is preliminary data.</text>
</comment>
<dbReference type="GO" id="GO:0006313">
    <property type="term" value="P:DNA transposition"/>
    <property type="evidence" value="ECO:0007669"/>
    <property type="project" value="InterPro"/>
</dbReference>
<accession>A0A9E4N115</accession>
<feature type="domain" description="Transposase zinc-binding" evidence="2">
    <location>
        <begin position="8"/>
        <end position="97"/>
    </location>
</feature>
<dbReference type="InterPro" id="IPR007069">
    <property type="entry name" value="Transposase_32"/>
</dbReference>
<name>A0A9E4N115_9GAMM</name>
<dbReference type="PANTHER" id="PTHR37023:SF1">
    <property type="entry name" value="ISSOD25 TRANSPOSASE TNPA_ISSOD25"/>
    <property type="match status" value="1"/>
</dbReference>
<feature type="non-terminal residue" evidence="3">
    <location>
        <position position="395"/>
    </location>
</feature>
<evidence type="ECO:0000259" key="1">
    <source>
        <dbReference type="Pfam" id="PF04986"/>
    </source>
</evidence>
<dbReference type="GO" id="GO:0003677">
    <property type="term" value="F:DNA binding"/>
    <property type="evidence" value="ECO:0007669"/>
    <property type="project" value="InterPro"/>
</dbReference>
<evidence type="ECO:0000259" key="2">
    <source>
        <dbReference type="Pfam" id="PF14319"/>
    </source>
</evidence>
<dbReference type="Pfam" id="PF04986">
    <property type="entry name" value="Y2_Tnp"/>
    <property type="match status" value="1"/>
</dbReference>
<gene>
    <name evidence="3" type="ORF">JAZ04_19665</name>
</gene>
<proteinExistence type="predicted"/>
<evidence type="ECO:0000313" key="4">
    <source>
        <dbReference type="Proteomes" id="UP000886687"/>
    </source>
</evidence>
<dbReference type="EMBL" id="JAEPDI010000017">
    <property type="protein sequence ID" value="MCG7941057.1"/>
    <property type="molecule type" value="Genomic_DNA"/>
</dbReference>
<reference evidence="3" key="1">
    <citation type="journal article" date="2021" name="Proc. Natl. Acad. Sci. U.S.A.">
        <title>Global biogeography of chemosynthetic symbionts reveals both localized and globally distributed symbiont groups. .</title>
        <authorList>
            <person name="Osvatic J.T."/>
            <person name="Wilkins L.G.E."/>
            <person name="Leibrecht L."/>
            <person name="Leray M."/>
            <person name="Zauner S."/>
            <person name="Polzin J."/>
            <person name="Camacho Y."/>
            <person name="Gros O."/>
            <person name="van Gils J.A."/>
            <person name="Eisen J.A."/>
            <person name="Petersen J.M."/>
            <person name="Yuen B."/>
        </authorList>
    </citation>
    <scope>NUCLEOTIDE SEQUENCE</scope>
    <source>
        <strain evidence="3">MAGL173</strain>
    </source>
</reference>